<reference evidence="2 3" key="1">
    <citation type="journal article" date="2018" name="PLoS Genet.">
        <title>Population sequencing reveals clonal diversity and ancestral inbreeding in the grapevine cultivar Chardonnay.</title>
        <authorList>
            <person name="Roach M.J."/>
            <person name="Johnson D.L."/>
            <person name="Bohlmann J."/>
            <person name="van Vuuren H.J."/>
            <person name="Jones S.J."/>
            <person name="Pretorius I.S."/>
            <person name="Schmidt S.A."/>
            <person name="Borneman A.R."/>
        </authorList>
    </citation>
    <scope>NUCLEOTIDE SEQUENCE [LARGE SCALE GENOMIC DNA]</scope>
    <source>
        <strain evidence="3">cv. Chardonnay</strain>
        <tissue evidence="2">Leaf</tissue>
    </source>
</reference>
<gene>
    <name evidence="2" type="ORF">CK203_103717</name>
</gene>
<sequence length="33" mass="3533">MEQALYGIEDDIARGLWPESSPTDSKGNKPLGG</sequence>
<organism evidence="2 3">
    <name type="scientific">Vitis vinifera</name>
    <name type="common">Grape</name>
    <dbReference type="NCBI Taxonomy" id="29760"/>
    <lineage>
        <taxon>Eukaryota</taxon>
        <taxon>Viridiplantae</taxon>
        <taxon>Streptophyta</taxon>
        <taxon>Embryophyta</taxon>
        <taxon>Tracheophyta</taxon>
        <taxon>Spermatophyta</taxon>
        <taxon>Magnoliopsida</taxon>
        <taxon>eudicotyledons</taxon>
        <taxon>Gunneridae</taxon>
        <taxon>Pentapetalae</taxon>
        <taxon>rosids</taxon>
        <taxon>Vitales</taxon>
        <taxon>Vitaceae</taxon>
        <taxon>Viteae</taxon>
        <taxon>Vitis</taxon>
    </lineage>
</organism>
<name>A0A438D4I6_VITVI</name>
<comment type="caution">
    <text evidence="2">The sequence shown here is derived from an EMBL/GenBank/DDBJ whole genome shotgun (WGS) entry which is preliminary data.</text>
</comment>
<dbReference type="EMBL" id="QGNW01001801">
    <property type="protein sequence ID" value="RVW30336.1"/>
    <property type="molecule type" value="Genomic_DNA"/>
</dbReference>
<feature type="region of interest" description="Disordered" evidence="1">
    <location>
        <begin position="1"/>
        <end position="33"/>
    </location>
</feature>
<evidence type="ECO:0000313" key="2">
    <source>
        <dbReference type="EMBL" id="RVW30336.1"/>
    </source>
</evidence>
<dbReference type="AlphaFoldDB" id="A0A438D4I6"/>
<evidence type="ECO:0000256" key="1">
    <source>
        <dbReference type="SAM" id="MobiDB-lite"/>
    </source>
</evidence>
<evidence type="ECO:0000313" key="3">
    <source>
        <dbReference type="Proteomes" id="UP000288805"/>
    </source>
</evidence>
<protein>
    <submittedName>
        <fullName evidence="2">Uncharacterized protein</fullName>
    </submittedName>
</protein>
<dbReference type="Proteomes" id="UP000288805">
    <property type="component" value="Unassembled WGS sequence"/>
</dbReference>
<accession>A0A438D4I6</accession>
<proteinExistence type="predicted"/>